<organism evidence="1">
    <name type="scientific">Medioppia subpectinata</name>
    <dbReference type="NCBI Taxonomy" id="1979941"/>
    <lineage>
        <taxon>Eukaryota</taxon>
        <taxon>Metazoa</taxon>
        <taxon>Ecdysozoa</taxon>
        <taxon>Arthropoda</taxon>
        <taxon>Chelicerata</taxon>
        <taxon>Arachnida</taxon>
        <taxon>Acari</taxon>
        <taxon>Acariformes</taxon>
        <taxon>Sarcoptiformes</taxon>
        <taxon>Oribatida</taxon>
        <taxon>Brachypylina</taxon>
        <taxon>Oppioidea</taxon>
        <taxon>Oppiidae</taxon>
        <taxon>Medioppia</taxon>
    </lineage>
</organism>
<dbReference type="Pfam" id="PF00106">
    <property type="entry name" value="adh_short"/>
    <property type="match status" value="1"/>
</dbReference>
<accession>A0A7R9QHT4</accession>
<dbReference type="SUPFAM" id="SSF51735">
    <property type="entry name" value="NAD(P)-binding Rossmann-fold domains"/>
    <property type="match status" value="1"/>
</dbReference>
<dbReference type="InterPro" id="IPR036291">
    <property type="entry name" value="NAD(P)-bd_dom_sf"/>
</dbReference>
<keyword evidence="2" id="KW-1185">Reference proteome</keyword>
<evidence type="ECO:0000313" key="2">
    <source>
        <dbReference type="Proteomes" id="UP000759131"/>
    </source>
</evidence>
<dbReference type="PANTHER" id="PTHR43975">
    <property type="entry name" value="ZGC:101858"/>
    <property type="match status" value="1"/>
</dbReference>
<dbReference type="PANTHER" id="PTHR43975:SF2">
    <property type="entry name" value="EG:BACR7A4.14 PROTEIN-RELATED"/>
    <property type="match status" value="1"/>
</dbReference>
<dbReference type="EMBL" id="CAJPIZ010033954">
    <property type="protein sequence ID" value="CAG2120533.1"/>
    <property type="molecule type" value="Genomic_DNA"/>
</dbReference>
<dbReference type="InterPro" id="IPR002347">
    <property type="entry name" value="SDR_fam"/>
</dbReference>
<dbReference type="Gene3D" id="3.40.50.720">
    <property type="entry name" value="NAD(P)-binding Rossmann-like Domain"/>
    <property type="match status" value="1"/>
</dbReference>
<reference evidence="1" key="1">
    <citation type="submission" date="2020-11" db="EMBL/GenBank/DDBJ databases">
        <authorList>
            <person name="Tran Van P."/>
        </authorList>
    </citation>
    <scope>NUCLEOTIDE SEQUENCE</scope>
</reference>
<protein>
    <submittedName>
        <fullName evidence="1">Uncharacterized protein</fullName>
    </submittedName>
</protein>
<dbReference type="OrthoDB" id="47007at2759"/>
<dbReference type="AlphaFoldDB" id="A0A7R9QHT4"/>
<evidence type="ECO:0000313" key="1">
    <source>
        <dbReference type="EMBL" id="CAD7645381.1"/>
    </source>
</evidence>
<feature type="non-terminal residue" evidence="1">
    <location>
        <position position="92"/>
    </location>
</feature>
<sequence>MYGSSSGIGEAIAIKLWSLGANVVITGRDEKRIGEVVNKCQPRVNQRTLGVRADVLVDKDCEQLVAQTIAEFGKIDILVNNFGGGEGIGAKF</sequence>
<dbReference type="EMBL" id="OC888529">
    <property type="protein sequence ID" value="CAD7645381.1"/>
    <property type="molecule type" value="Genomic_DNA"/>
</dbReference>
<name>A0A7R9QHT4_9ACAR</name>
<gene>
    <name evidence="1" type="ORF">OSB1V03_LOCUS20480</name>
</gene>
<dbReference type="Proteomes" id="UP000759131">
    <property type="component" value="Unassembled WGS sequence"/>
</dbReference>
<proteinExistence type="predicted"/>